<dbReference type="SUPFAM" id="SSF49265">
    <property type="entry name" value="Fibronectin type III"/>
    <property type="match status" value="1"/>
</dbReference>
<dbReference type="GO" id="GO:0000272">
    <property type="term" value="P:polysaccharide catabolic process"/>
    <property type="evidence" value="ECO:0007669"/>
    <property type="project" value="UniProtKB-KW"/>
</dbReference>
<dbReference type="GO" id="GO:0052761">
    <property type="term" value="F:exo-1,4-beta-D-glucosaminidase activity"/>
    <property type="evidence" value="ECO:0007669"/>
    <property type="project" value="UniProtKB-EC"/>
</dbReference>
<dbReference type="SUPFAM" id="SSF49785">
    <property type="entry name" value="Galactose-binding domain-like"/>
    <property type="match status" value="2"/>
</dbReference>
<dbReference type="SUPFAM" id="SSF51445">
    <property type="entry name" value="(Trans)glycosidases"/>
    <property type="match status" value="1"/>
</dbReference>
<dbReference type="Proteomes" id="UP000622552">
    <property type="component" value="Unassembled WGS sequence"/>
</dbReference>
<dbReference type="GO" id="GO:0030246">
    <property type="term" value="F:carbohydrate binding"/>
    <property type="evidence" value="ECO:0007669"/>
    <property type="project" value="InterPro"/>
</dbReference>
<dbReference type="CDD" id="cd00063">
    <property type="entry name" value="FN3"/>
    <property type="match status" value="1"/>
</dbReference>
<dbReference type="FunFam" id="3.20.20.80:FF:000166">
    <property type="entry name" value="Exo-beta-D-glucosaminidase"/>
    <property type="match status" value="1"/>
</dbReference>
<dbReference type="Pfam" id="PF03422">
    <property type="entry name" value="CBM_6"/>
    <property type="match status" value="1"/>
</dbReference>
<organism evidence="8 9">
    <name type="scientific">Longispora fulva</name>
    <dbReference type="NCBI Taxonomy" id="619741"/>
    <lineage>
        <taxon>Bacteria</taxon>
        <taxon>Bacillati</taxon>
        <taxon>Actinomycetota</taxon>
        <taxon>Actinomycetes</taxon>
        <taxon>Micromonosporales</taxon>
        <taxon>Micromonosporaceae</taxon>
        <taxon>Longispora</taxon>
    </lineage>
</organism>
<dbReference type="AlphaFoldDB" id="A0A8J7KVE5"/>
<dbReference type="PROSITE" id="PS51175">
    <property type="entry name" value="CBM6"/>
    <property type="match status" value="1"/>
</dbReference>
<dbReference type="InterPro" id="IPR005084">
    <property type="entry name" value="CBM6"/>
</dbReference>
<keyword evidence="9" id="KW-1185">Reference proteome</keyword>
<dbReference type="FunFam" id="2.60.40.10:FF:001725">
    <property type="entry name" value="Exo-beta-D-glucosaminidase"/>
    <property type="match status" value="1"/>
</dbReference>
<evidence type="ECO:0000256" key="4">
    <source>
        <dbReference type="ARBA" id="ARBA00023295"/>
    </source>
</evidence>
<dbReference type="Pfam" id="PF18368">
    <property type="entry name" value="Ig_GlcNase"/>
    <property type="match status" value="1"/>
</dbReference>
<dbReference type="SMART" id="SM00060">
    <property type="entry name" value="FN3"/>
    <property type="match status" value="1"/>
</dbReference>
<dbReference type="Gene3D" id="3.20.20.80">
    <property type="entry name" value="Glycosidases"/>
    <property type="match status" value="1"/>
</dbReference>
<feature type="domain" description="CBM6" evidence="7">
    <location>
        <begin position="996"/>
        <end position="1117"/>
    </location>
</feature>
<keyword evidence="4 8" id="KW-0326">Glycosidase</keyword>
<name>A0A8J7KVE5_9ACTN</name>
<evidence type="ECO:0000259" key="6">
    <source>
        <dbReference type="PROSITE" id="PS50853"/>
    </source>
</evidence>
<keyword evidence="3" id="KW-0119">Carbohydrate metabolism</keyword>
<protein>
    <submittedName>
        <fullName evidence="8">Exo-1,4-beta-D-glucosaminidase</fullName>
        <ecNumber evidence="8">3.2.1.165</ecNumber>
    </submittedName>
</protein>
<dbReference type="Pfam" id="PF00041">
    <property type="entry name" value="fn3"/>
    <property type="match status" value="1"/>
</dbReference>
<dbReference type="InterPro" id="IPR003961">
    <property type="entry name" value="FN3_dom"/>
</dbReference>
<evidence type="ECO:0000256" key="1">
    <source>
        <dbReference type="ARBA" id="ARBA00007401"/>
    </source>
</evidence>
<sequence length="1117" mass="117482">MEPPSNHARLRLPLAAVVAVVLAGTGIVAGSPTRADASPTASVAIPAAPGSSTAIPGFLLQSSAKTGGTGAQISQPGYDTAGWYPVGARSTVLSGLLQNNKYPDPFYSTNMKNIPTADFTVPWWYRADLAVTDTSTRTYVNLSGVLSKADIFVNGTQVATSAQVVGAYTAHEFDLTALVRAGVNSIAIRVYPNDPNKDLSMGWIDWAQTPPDRNMGIVRDVRVHRGGAVALRGGHVVTALNPGLTRADLTVKAEVRNDSAAAVSATVAGSVAGAALTQTVALAAHETKTVTFGQVTVNNPGLWWPAGMGAQTLNDLTLTASVGGAVSDTYTERFGIRDVKAPLDGSGHRRYSVNGRPLLIKGGGWSPDLFLRWDAGYAADKLRYVLDLGLNTVRLEGHIEPDEFFAMADEMGILTLPGWECCDKWEGQVNGGEPGDTWTAADYVTAKDSMTAEARRLRDHPSVISFLIGSDFAPTATIEKNYVDALNAADWATPVVASAADRSAPITGASGMKMPGPYDWVPPGYWYNKREGGAFGFASETSAGPDVPTLDTLKRMMSSAELDTLWKNYNATQYHRSQSATFGTLKIFDNAITGRYGAPTSLDDYVRKAQLAQYENTRAQFESFGRNFTDASNPADGVIYWMLNSGWTSLHWQLFDYYLDQGGSYYGAKKAGEPLHVQYSYDNRQVVVVNSQPGAASGLTVKVDLFNPDGTNKFSQTATGLSVAGGGGKAAAVTVPASVTGLSTTYLARLLLTDASGHEVSRNVYWLSTKDDVIDWPNNDWYYVPTTSYADLKGLTGMAQAPVSATASSTVSGDTTTTSVTLKNTGTAKTPAFYLDAHLVGTGDKPVLPVKWSDNAVSLWPGEQTTLTATYRTADLHGAAPKVRVSGWNAATQTVPAGGGGDGQPPSTPGNLRATAVTGTSAALAWNASTDNVGVTGYDVLRDGSPIATVTGTTYTDPTLTAGTTYAYTVVARDAAGNSSPPTAPLSVTTPGTSTGRYEAENATLSQATVASNHLGYSGSGFVDYTNITGGWVQWTVTGGTSTLTLRYANGTTVNRPMTITVNGTVVATDVAFPGTGNWDTWASVTLNVPLPAGTSTVRATATTANGGPNADYLETS</sequence>
<comment type="similarity">
    <text evidence="1">Belongs to the glycosyl hydrolase 2 family.</text>
</comment>
<dbReference type="CDD" id="cd04082">
    <property type="entry name" value="CBM35_pectate_lyase-like"/>
    <property type="match status" value="1"/>
</dbReference>
<dbReference type="PROSITE" id="PS50853">
    <property type="entry name" value="FN3"/>
    <property type="match status" value="1"/>
</dbReference>
<dbReference type="InterPro" id="IPR043534">
    <property type="entry name" value="EBDG/EBM"/>
</dbReference>
<dbReference type="EC" id="3.2.1.165" evidence="8"/>
<dbReference type="RefSeq" id="WP_197002355.1">
    <property type="nucleotide sequence ID" value="NZ_BONS01000003.1"/>
</dbReference>
<dbReference type="InterPro" id="IPR036156">
    <property type="entry name" value="Beta-gal/glucu_dom_sf"/>
</dbReference>
<dbReference type="Gene3D" id="2.60.120.260">
    <property type="entry name" value="Galactose-binding domain-like"/>
    <property type="match status" value="2"/>
</dbReference>
<dbReference type="InterPro" id="IPR017853">
    <property type="entry name" value="GH"/>
</dbReference>
<dbReference type="Pfam" id="PF00703">
    <property type="entry name" value="Glyco_hydro_2"/>
    <property type="match status" value="1"/>
</dbReference>
<comment type="caution">
    <text evidence="8">The sequence shown here is derived from an EMBL/GenBank/DDBJ whole genome shotgun (WGS) entry which is preliminary data.</text>
</comment>
<keyword evidence="2 8" id="KW-0378">Hydrolase</keyword>
<dbReference type="InterPro" id="IPR008979">
    <property type="entry name" value="Galactose-bd-like_sf"/>
</dbReference>
<accession>A0A8J7KVE5</accession>
<dbReference type="InterPro" id="IPR054593">
    <property type="entry name" value="Beta-mannosidase-like_N2"/>
</dbReference>
<evidence type="ECO:0000256" key="2">
    <source>
        <dbReference type="ARBA" id="ARBA00022801"/>
    </source>
</evidence>
<dbReference type="Gene3D" id="2.60.40.10">
    <property type="entry name" value="Immunoglobulins"/>
    <property type="match status" value="4"/>
</dbReference>
<evidence type="ECO:0000313" key="8">
    <source>
        <dbReference type="EMBL" id="MBG6135212.1"/>
    </source>
</evidence>
<evidence type="ECO:0000256" key="5">
    <source>
        <dbReference type="ARBA" id="ARBA00023326"/>
    </source>
</evidence>
<keyword evidence="5" id="KW-0624">Polysaccharide degradation</keyword>
<dbReference type="SUPFAM" id="SSF49303">
    <property type="entry name" value="beta-Galactosidase/glucuronidase domain"/>
    <property type="match status" value="3"/>
</dbReference>
<dbReference type="PANTHER" id="PTHR43536:SF1">
    <property type="entry name" value="MANNOSYLGLYCOPROTEIN ENDO-BETA-MANNOSIDASE"/>
    <property type="match status" value="1"/>
</dbReference>
<evidence type="ECO:0000256" key="3">
    <source>
        <dbReference type="ARBA" id="ARBA00023277"/>
    </source>
</evidence>
<dbReference type="PANTHER" id="PTHR43536">
    <property type="entry name" value="MANNOSYLGLYCOPROTEIN ENDO-BETA-MANNOSIDASE"/>
    <property type="match status" value="1"/>
</dbReference>
<reference evidence="8" key="1">
    <citation type="submission" date="2020-11" db="EMBL/GenBank/DDBJ databases">
        <title>Sequencing the genomes of 1000 actinobacteria strains.</title>
        <authorList>
            <person name="Klenk H.-P."/>
        </authorList>
    </citation>
    <scope>NUCLEOTIDE SEQUENCE</scope>
    <source>
        <strain evidence="8">DSM 45356</strain>
    </source>
</reference>
<feature type="domain" description="Fibronectin type-III" evidence="6">
    <location>
        <begin position="908"/>
        <end position="993"/>
    </location>
</feature>
<evidence type="ECO:0000259" key="7">
    <source>
        <dbReference type="PROSITE" id="PS51175"/>
    </source>
</evidence>
<dbReference type="InterPro" id="IPR041351">
    <property type="entry name" value="Ig_GlcNase"/>
</dbReference>
<evidence type="ECO:0000313" key="9">
    <source>
        <dbReference type="Proteomes" id="UP000622552"/>
    </source>
</evidence>
<proteinExistence type="inferred from homology"/>
<dbReference type="Pfam" id="PF22666">
    <property type="entry name" value="Glyco_hydro_2_N2"/>
    <property type="match status" value="1"/>
</dbReference>
<dbReference type="InterPro" id="IPR036116">
    <property type="entry name" value="FN3_sf"/>
</dbReference>
<dbReference type="EMBL" id="JADOUF010000001">
    <property type="protein sequence ID" value="MBG6135212.1"/>
    <property type="molecule type" value="Genomic_DNA"/>
</dbReference>
<dbReference type="InterPro" id="IPR006102">
    <property type="entry name" value="Ig-like_GH2"/>
</dbReference>
<gene>
    <name evidence="8" type="ORF">IW245_001406</name>
</gene>
<dbReference type="InterPro" id="IPR013783">
    <property type="entry name" value="Ig-like_fold"/>
</dbReference>